<evidence type="ECO:0000256" key="1">
    <source>
        <dbReference type="SAM" id="MobiDB-lite"/>
    </source>
</evidence>
<dbReference type="SUPFAM" id="SSF53474">
    <property type="entry name" value="alpha/beta-Hydrolases"/>
    <property type="match status" value="1"/>
</dbReference>
<dbReference type="Gene3D" id="3.40.50.1820">
    <property type="entry name" value="alpha/beta hydrolase"/>
    <property type="match status" value="2"/>
</dbReference>
<reference evidence="4 5" key="1">
    <citation type="submission" date="2018-06" db="EMBL/GenBank/DDBJ databases">
        <title>Comparative genomics reveals the genomic features of Rhizophagus irregularis, R. cerebriforme, R. diaphanum and Gigaspora rosea, and their symbiotic lifestyle signature.</title>
        <authorList>
            <person name="Morin E."/>
            <person name="San Clemente H."/>
            <person name="Chen E.C.H."/>
            <person name="De La Providencia I."/>
            <person name="Hainaut M."/>
            <person name="Kuo A."/>
            <person name="Kohler A."/>
            <person name="Murat C."/>
            <person name="Tang N."/>
            <person name="Roy S."/>
            <person name="Loubradou J."/>
            <person name="Henrissat B."/>
            <person name="Grigoriev I.V."/>
            <person name="Corradi N."/>
            <person name="Roux C."/>
            <person name="Martin F.M."/>
        </authorList>
    </citation>
    <scope>NUCLEOTIDE SEQUENCE [LARGE SCALE GENOMIC DNA]</scope>
    <source>
        <strain evidence="4 5">DAOM 227022</strain>
    </source>
</reference>
<dbReference type="InterPro" id="IPR029058">
    <property type="entry name" value="AB_hydrolase_fold"/>
</dbReference>
<dbReference type="AlphaFoldDB" id="A0A397TCB7"/>
<dbReference type="InterPro" id="IPR013094">
    <property type="entry name" value="AB_hydrolase_3"/>
</dbReference>
<dbReference type="Proteomes" id="UP000265703">
    <property type="component" value="Unassembled WGS sequence"/>
</dbReference>
<dbReference type="OrthoDB" id="5570009at2759"/>
<keyword evidence="2" id="KW-0812">Transmembrane</keyword>
<keyword evidence="2" id="KW-1133">Transmembrane helix</keyword>
<keyword evidence="2" id="KW-0472">Membrane</keyword>
<feature type="domain" description="Alpha/beta hydrolase fold-3" evidence="3">
    <location>
        <begin position="215"/>
        <end position="339"/>
    </location>
</feature>
<dbReference type="Pfam" id="PF07859">
    <property type="entry name" value="Abhydrolase_3"/>
    <property type="match status" value="2"/>
</dbReference>
<evidence type="ECO:0000256" key="2">
    <source>
        <dbReference type="SAM" id="Phobius"/>
    </source>
</evidence>
<protein>
    <submittedName>
        <fullName evidence="4">Alpha/Beta hydrolase protein</fullName>
    </submittedName>
</protein>
<dbReference type="STRING" id="658196.A0A397TCB7"/>
<keyword evidence="4" id="KW-0378">Hydrolase</keyword>
<accession>A0A397TCB7</accession>
<dbReference type="GO" id="GO:0004806">
    <property type="term" value="F:triacylglycerol lipase activity"/>
    <property type="evidence" value="ECO:0007669"/>
    <property type="project" value="TreeGrafter"/>
</dbReference>
<proteinExistence type="predicted"/>
<feature type="domain" description="Alpha/beta hydrolase fold-3" evidence="3">
    <location>
        <begin position="436"/>
        <end position="513"/>
    </location>
</feature>
<evidence type="ECO:0000313" key="5">
    <source>
        <dbReference type="Proteomes" id="UP000265703"/>
    </source>
</evidence>
<feature type="transmembrane region" description="Helical" evidence="2">
    <location>
        <begin position="12"/>
        <end position="30"/>
    </location>
</feature>
<gene>
    <name evidence="4" type="ORF">C1645_691455</name>
</gene>
<dbReference type="GO" id="GO:0004771">
    <property type="term" value="F:sterol ester esterase activity"/>
    <property type="evidence" value="ECO:0007669"/>
    <property type="project" value="TreeGrafter"/>
</dbReference>
<comment type="caution">
    <text evidence="4">The sequence shown here is derived from an EMBL/GenBank/DDBJ whole genome shotgun (WGS) entry which is preliminary data.</text>
</comment>
<dbReference type="PANTHER" id="PTHR23025:SF3">
    <property type="entry name" value="HORMONE-SENSITIVE LIPASE"/>
    <property type="match status" value="1"/>
</dbReference>
<dbReference type="PANTHER" id="PTHR23025">
    <property type="entry name" value="TRIACYLGLYCEROL LIPASE"/>
    <property type="match status" value="1"/>
</dbReference>
<name>A0A397TCB7_9GLOM</name>
<dbReference type="EMBL" id="QKYT01000122">
    <property type="protein sequence ID" value="RIA92601.1"/>
    <property type="molecule type" value="Genomic_DNA"/>
</dbReference>
<keyword evidence="5" id="KW-1185">Reference proteome</keyword>
<organism evidence="4 5">
    <name type="scientific">Glomus cerebriforme</name>
    <dbReference type="NCBI Taxonomy" id="658196"/>
    <lineage>
        <taxon>Eukaryota</taxon>
        <taxon>Fungi</taxon>
        <taxon>Fungi incertae sedis</taxon>
        <taxon>Mucoromycota</taxon>
        <taxon>Glomeromycotina</taxon>
        <taxon>Glomeromycetes</taxon>
        <taxon>Glomerales</taxon>
        <taxon>Glomeraceae</taxon>
        <taxon>Glomus</taxon>
    </lineage>
</organism>
<sequence>MIDHLLGRPSPSWKRFQVFLVSFIWFFYLFKADSRGPKFCRKWNEKLSRFTPFQIISGTLAFLYMLKNADRMVGLGAPEPLSRLYSRNFYRATWVLTALDAGFWTAMSIRPKFLRDTMSIVFSVYYLIFADQADEKVRRIRATITVEQLRVSWEKTLNPILRAAIKFLHPHLPIHRKKVLIPRPKNNPHGSRPVVGYIYYAGTQKSFEMSRKLILDFPGGGFITMPPPCHEDYLCHWAKRTQAPILSIEYAKAPEFPYPYALEECFDVYQSIIESNGEVIGMSGWTNKDGSKKKQIKIVMVGDSAGGNLVTSVMFKILESPTPLPHPTALILIYPCLNFDITCWMSPSQLSVIRAESSNSIHGVLESKDHLRHKSPLAVVPDIKKKRRWSRNFSRSREDEKTIEERVKYISGHEVTNDPNSLPVIGTRLAMTSRMSYFNDRIVTPDMMRAMVILYLGPNNCPDFSSDYLLSPIVGPDELLAQFPKVYLMCGEKDPFVDDTVVFAGRIREAKRRKKQMANGSKFGENLRMSSVNEANKSDNTDDWVEVKILQGISHAFLQMLAFLPETTGAIRAIARWLSQSLEDISELRSESEVIIQDEDEGLIFLSRPSTVNDITKIQQNGIKGIPSHEISHHKNIPSTSPKSSIHVSPDVTATDKNSHEPSSSPTALTPVHEHECVLWEQQNILDEDQILKRRRDTLLSHLKEGTTITSQENMKTKK</sequence>
<feature type="transmembrane region" description="Helical" evidence="2">
    <location>
        <begin position="89"/>
        <end position="106"/>
    </location>
</feature>
<evidence type="ECO:0000259" key="3">
    <source>
        <dbReference type="Pfam" id="PF07859"/>
    </source>
</evidence>
<feature type="region of interest" description="Disordered" evidence="1">
    <location>
        <begin position="626"/>
        <end position="670"/>
    </location>
</feature>
<dbReference type="GO" id="GO:0019433">
    <property type="term" value="P:triglyceride catabolic process"/>
    <property type="evidence" value="ECO:0007669"/>
    <property type="project" value="TreeGrafter"/>
</dbReference>
<feature type="compositionally biased region" description="Polar residues" evidence="1">
    <location>
        <begin position="637"/>
        <end position="647"/>
    </location>
</feature>
<evidence type="ECO:0000313" key="4">
    <source>
        <dbReference type="EMBL" id="RIA92601.1"/>
    </source>
</evidence>
<dbReference type="GO" id="GO:0005829">
    <property type="term" value="C:cytosol"/>
    <property type="evidence" value="ECO:0007669"/>
    <property type="project" value="TreeGrafter"/>
</dbReference>